<proteinExistence type="inferred from homology"/>
<accession>A0ABN4I6B1</accession>
<dbReference type="PROSITE" id="PS00213">
    <property type="entry name" value="LIPOCALIN"/>
    <property type="match status" value="1"/>
</dbReference>
<sequence>MNCLPVTRALSGFAIAAALLSAIAPAPAQAQEVVTVPSVDLKRYVGKWYEIARFPNSFQKKCIANVTAEYRARSDGDIDVINRCKVEGGVLDQADGQARVIEGSHNARLQVRFAPAWLAWFPLVWGDYWVIDLDADYSVATVGTPSRDYLWILARKPVLSTAEYEAAVNNATKQGFDTSKLVKTPQE</sequence>
<dbReference type="PRINTS" id="PR01171">
    <property type="entry name" value="BCTLIPOCALIN"/>
</dbReference>
<evidence type="ECO:0000256" key="2">
    <source>
        <dbReference type="PIRNR" id="PIRNR036893"/>
    </source>
</evidence>
<organism evidence="4 5">
    <name type="scientific">Herbaspirillum hiltneri N3</name>
    <dbReference type="NCBI Taxonomy" id="1262470"/>
    <lineage>
        <taxon>Bacteria</taxon>
        <taxon>Pseudomonadati</taxon>
        <taxon>Pseudomonadota</taxon>
        <taxon>Betaproteobacteria</taxon>
        <taxon>Burkholderiales</taxon>
        <taxon>Oxalobacteraceae</taxon>
        <taxon>Herbaspirillum</taxon>
    </lineage>
</organism>
<keyword evidence="2" id="KW-0446">Lipid-binding</keyword>
<dbReference type="InterPro" id="IPR047202">
    <property type="entry name" value="Lipocalin_Blc-like_dom"/>
</dbReference>
<dbReference type="RefSeq" id="WP_053201037.1">
    <property type="nucleotide sequence ID" value="NZ_CP011409.1"/>
</dbReference>
<dbReference type="InterPro" id="IPR022271">
    <property type="entry name" value="Lipocalin_ApoD"/>
</dbReference>
<dbReference type="PANTHER" id="PTHR10612">
    <property type="entry name" value="APOLIPOPROTEIN D"/>
    <property type="match status" value="1"/>
</dbReference>
<dbReference type="InterPro" id="IPR022272">
    <property type="entry name" value="Lipocalin_CS"/>
</dbReference>
<reference evidence="5" key="1">
    <citation type="journal article" date="2015" name="Genome Announc.">
        <title>Complete Genome Sequence of Herbaspirillum hiltneri N3 (DSM 17495), Isolated from Surface-Sterilized Wheat Roots.</title>
        <authorList>
            <person name="Guizelini D."/>
            <person name="Saizaki P.M."/>
            <person name="Coimbra N.A."/>
            <person name="Weiss V.A."/>
            <person name="Faoro H."/>
            <person name="Sfeir M.Z."/>
            <person name="Baura V.A."/>
            <person name="Monteiro R.A."/>
            <person name="Chubatsu L.S."/>
            <person name="Souza E.M."/>
            <person name="Cruz L.M."/>
            <person name="Pedrosa F.O."/>
            <person name="Raittz R.T."/>
            <person name="Marchaukoski J.N."/>
            <person name="Steffens M.B."/>
        </authorList>
    </citation>
    <scope>NUCLEOTIDE SEQUENCE [LARGE SCALE GENOMIC DNA]</scope>
    <source>
        <strain evidence="5">N3</strain>
    </source>
</reference>
<dbReference type="Proteomes" id="UP000063429">
    <property type="component" value="Chromosome"/>
</dbReference>
<keyword evidence="5" id="KW-1185">Reference proteome</keyword>
<keyword evidence="2" id="KW-0998">Cell outer membrane</keyword>
<feature type="signal peptide" evidence="2">
    <location>
        <begin position="1"/>
        <end position="30"/>
    </location>
</feature>
<evidence type="ECO:0000256" key="1">
    <source>
        <dbReference type="ARBA" id="ARBA00006889"/>
    </source>
</evidence>
<dbReference type="Pfam" id="PF08212">
    <property type="entry name" value="Lipocalin_2"/>
    <property type="match status" value="1"/>
</dbReference>
<keyword evidence="2" id="KW-0449">Lipoprotein</keyword>
<evidence type="ECO:0000313" key="5">
    <source>
        <dbReference type="Proteomes" id="UP000063429"/>
    </source>
</evidence>
<dbReference type="CDD" id="cd19438">
    <property type="entry name" value="lipocalin_Blc-like"/>
    <property type="match status" value="1"/>
</dbReference>
<evidence type="ECO:0000313" key="4">
    <source>
        <dbReference type="EMBL" id="AKZ65028.1"/>
    </source>
</evidence>
<feature type="chain" id="PRO_5045015132" description="Outer membrane lipoprotein Blc" evidence="2">
    <location>
        <begin position="31"/>
        <end position="187"/>
    </location>
</feature>
<dbReference type="Gene3D" id="2.40.128.20">
    <property type="match status" value="1"/>
</dbReference>
<dbReference type="PANTHER" id="PTHR10612:SF34">
    <property type="entry name" value="APOLIPOPROTEIN D"/>
    <property type="match status" value="1"/>
</dbReference>
<dbReference type="InterPro" id="IPR002446">
    <property type="entry name" value="Lipocalin_bac"/>
</dbReference>
<comment type="subcellular location">
    <subcellularLocation>
        <location evidence="2">Cell outer membrane</location>
    </subcellularLocation>
</comment>
<dbReference type="PIRSF" id="PIRSF036893">
    <property type="entry name" value="Lipocalin_ApoD"/>
    <property type="match status" value="1"/>
</dbReference>
<dbReference type="InterPro" id="IPR012674">
    <property type="entry name" value="Calycin"/>
</dbReference>
<dbReference type="EMBL" id="CP011409">
    <property type="protein sequence ID" value="AKZ65028.1"/>
    <property type="molecule type" value="Genomic_DNA"/>
</dbReference>
<feature type="domain" description="Lipocalin/cytosolic fatty-acid binding" evidence="3">
    <location>
        <begin position="39"/>
        <end position="186"/>
    </location>
</feature>
<protein>
    <recommendedName>
        <fullName evidence="2">Outer membrane lipoprotein Blc</fullName>
    </recommendedName>
</protein>
<dbReference type="SUPFAM" id="SSF50814">
    <property type="entry name" value="Lipocalins"/>
    <property type="match status" value="1"/>
</dbReference>
<keyword evidence="2" id="KW-0732">Signal</keyword>
<gene>
    <name evidence="4" type="ORF">F506_22335</name>
</gene>
<comment type="subunit">
    <text evidence="2">Homodimer.</text>
</comment>
<name>A0ABN4I6B1_9BURK</name>
<comment type="function">
    <text evidence="2">Involved in the storage or transport of lipids necessary for membrane maintenance under stressful conditions. Displays a binding preference for lysophospholipids.</text>
</comment>
<keyword evidence="2" id="KW-0472">Membrane</keyword>
<dbReference type="InterPro" id="IPR000566">
    <property type="entry name" value="Lipocln_cytosolic_FA-bd_dom"/>
</dbReference>
<evidence type="ECO:0000259" key="3">
    <source>
        <dbReference type="Pfam" id="PF08212"/>
    </source>
</evidence>
<comment type="similarity">
    <text evidence="1 2">Belongs to the calycin superfamily. Lipocalin family.</text>
</comment>